<dbReference type="Proteomes" id="UP001590951">
    <property type="component" value="Unassembled WGS sequence"/>
</dbReference>
<name>A0ABR4AP67_9LECA</name>
<proteinExistence type="predicted"/>
<protein>
    <submittedName>
        <fullName evidence="1">Uncharacterized protein</fullName>
    </submittedName>
</protein>
<keyword evidence="2" id="KW-1185">Reference proteome</keyword>
<reference evidence="1 2" key="1">
    <citation type="submission" date="2024-09" db="EMBL/GenBank/DDBJ databases">
        <title>Rethinking Asexuality: The Enigmatic Case of Functional Sexual Genes in Lepraria (Stereocaulaceae).</title>
        <authorList>
            <person name="Doellman M."/>
            <person name="Sun Y."/>
            <person name="Barcenas-Pena A."/>
            <person name="Lumbsch H.T."/>
            <person name="Grewe F."/>
        </authorList>
    </citation>
    <scope>NUCLEOTIDE SEQUENCE [LARGE SCALE GENOMIC DNA]</scope>
    <source>
        <strain evidence="1 2">Grewe 0041</strain>
    </source>
</reference>
<organism evidence="1 2">
    <name type="scientific">Lepraria finkii</name>
    <dbReference type="NCBI Taxonomy" id="1340010"/>
    <lineage>
        <taxon>Eukaryota</taxon>
        <taxon>Fungi</taxon>
        <taxon>Dikarya</taxon>
        <taxon>Ascomycota</taxon>
        <taxon>Pezizomycotina</taxon>
        <taxon>Lecanoromycetes</taxon>
        <taxon>OSLEUM clade</taxon>
        <taxon>Lecanoromycetidae</taxon>
        <taxon>Lecanorales</taxon>
        <taxon>Lecanorineae</taxon>
        <taxon>Stereocaulaceae</taxon>
        <taxon>Lepraria</taxon>
    </lineage>
</organism>
<sequence length="360" mass="40809">MAKRRMTEDGIEIIGTPVKSITEAQLQALRDAQSFLPERLDSLSPILGEMLAAYEVMVPPHKRPVKTFAATDFKGTREAARFLGVDYDHYSPSYRLYLKDIEHETKNLSLHYDAVIDDLQSNSYILDRTDENFSRTILDLILVDRLNNLQDKDAYHKLLLCAEGTLSITAVDEFGKRAIVRGRADWALGYGSSETHTGSLLIIAEAKRVDNTSIGMPQMLIYMAAVQKARQGRENKTVWGFLSDGSTFHFACLNEDRKLLTSRPLIWRDDKSAILRHVDTILLDAIQSSPHTTPIKVKNPNLRAYRRYLTGSWKFGDESEDEGDELDDGEISYVDVVKRDGHITLREQRQGNSVQPDSYI</sequence>
<gene>
    <name evidence="1" type="ORF">ABVK25_011400</name>
</gene>
<accession>A0ABR4AP67</accession>
<evidence type="ECO:0000313" key="2">
    <source>
        <dbReference type="Proteomes" id="UP001590951"/>
    </source>
</evidence>
<dbReference type="EMBL" id="JBHFEH010000097">
    <property type="protein sequence ID" value="KAL2047542.1"/>
    <property type="molecule type" value="Genomic_DNA"/>
</dbReference>
<comment type="caution">
    <text evidence="1">The sequence shown here is derived from an EMBL/GenBank/DDBJ whole genome shotgun (WGS) entry which is preliminary data.</text>
</comment>
<evidence type="ECO:0000313" key="1">
    <source>
        <dbReference type="EMBL" id="KAL2047542.1"/>
    </source>
</evidence>